<reference evidence="3" key="1">
    <citation type="submission" date="2016-10" db="EMBL/GenBank/DDBJ databases">
        <authorList>
            <person name="Varghese N."/>
            <person name="Submissions S."/>
        </authorList>
    </citation>
    <scope>NUCLEOTIDE SEQUENCE [LARGE SCALE GENOMIC DNA]</scope>
    <source>
        <strain evidence="3">DSM 22951</strain>
    </source>
</reference>
<name>A0A2Y8ZQN2_9MICO</name>
<gene>
    <name evidence="2" type="ORF">SAMN04489750_0002</name>
</gene>
<dbReference type="Proteomes" id="UP000250028">
    <property type="component" value="Unassembled WGS sequence"/>
</dbReference>
<evidence type="ECO:0000313" key="3">
    <source>
        <dbReference type="Proteomes" id="UP000250028"/>
    </source>
</evidence>
<dbReference type="RefSeq" id="WP_146202449.1">
    <property type="nucleotide sequence ID" value="NZ_QGDN01000001.1"/>
</dbReference>
<feature type="region of interest" description="Disordered" evidence="1">
    <location>
        <begin position="192"/>
        <end position="262"/>
    </location>
</feature>
<feature type="compositionally biased region" description="Basic residues" evidence="1">
    <location>
        <begin position="232"/>
        <end position="255"/>
    </location>
</feature>
<evidence type="ECO:0000256" key="1">
    <source>
        <dbReference type="SAM" id="MobiDB-lite"/>
    </source>
</evidence>
<dbReference type="AlphaFoldDB" id="A0A2Y8ZQN2"/>
<accession>A0A2Y8ZQN2</accession>
<feature type="compositionally biased region" description="Polar residues" evidence="1">
    <location>
        <begin position="193"/>
        <end position="213"/>
    </location>
</feature>
<dbReference type="EMBL" id="UESZ01000001">
    <property type="protein sequence ID" value="SSA32739.1"/>
    <property type="molecule type" value="Genomic_DNA"/>
</dbReference>
<evidence type="ECO:0000313" key="2">
    <source>
        <dbReference type="EMBL" id="SSA32739.1"/>
    </source>
</evidence>
<sequence length="262" mass="29372">MFAPFEVFGSLREQMGECGHGCEGYCPAEEMTGLETDQLVHLEVAGTRYVSDRYVAILTELVDLDRADKDAFQLFGDKPVKSGEEACLIVPDTEPGPSTQPLNAARVGRITELGASIREGGHRRPQHLYDDGRHIGWLMVMSGSGDINDSAITLTDLPEARRLLHDANNDWDEAARLLHIIRPAVAGGMADATTKQSRSCNDSSRTWITTTRQPRAWQRKPSRNSEHARLPPSRRRSGHDRHRRLHSHHPLRLPRMRPLPLV</sequence>
<protein>
    <submittedName>
        <fullName evidence="2">Uncharacterized protein</fullName>
    </submittedName>
</protein>
<proteinExistence type="predicted"/>
<organism evidence="2 3">
    <name type="scientific">Branchiibius hedensis</name>
    <dbReference type="NCBI Taxonomy" id="672460"/>
    <lineage>
        <taxon>Bacteria</taxon>
        <taxon>Bacillati</taxon>
        <taxon>Actinomycetota</taxon>
        <taxon>Actinomycetes</taxon>
        <taxon>Micrococcales</taxon>
        <taxon>Dermacoccaceae</taxon>
        <taxon>Branchiibius</taxon>
    </lineage>
</organism>
<keyword evidence="3" id="KW-1185">Reference proteome</keyword>